<dbReference type="Proteomes" id="UP000054097">
    <property type="component" value="Unassembled WGS sequence"/>
</dbReference>
<name>A0A0C2X4N3_SERVB</name>
<sequence>MYQTGSIISGSSALWLICGFPKEWSAGDLDVYCCNGQGHILVNFFQTQGYQVVNYRTEATEDESSSFFDNSGLSAATKLKRDNREVDILESPTKSAFTPLTCFHSSIVMNYITSSEIVVAYPTFTLRNIGIVQTGTPQRGNQWKEKYETQRAFSIWRHHPMDTSRVCPKRLRWIGDGQSLIVAFDEPAALAPDQNTSWRFNGTQYHQLCSPAVCTRVGFDRYAPRTWDEFIARTKLIVPCE</sequence>
<keyword evidence="2" id="KW-1185">Reference proteome</keyword>
<dbReference type="HOGENOM" id="CLU_1152355_0_0_1"/>
<protein>
    <submittedName>
        <fullName evidence="1">Uncharacterized protein</fullName>
    </submittedName>
</protein>
<proteinExistence type="predicted"/>
<evidence type="ECO:0000313" key="1">
    <source>
        <dbReference type="EMBL" id="KIM24307.1"/>
    </source>
</evidence>
<evidence type="ECO:0000313" key="2">
    <source>
        <dbReference type="Proteomes" id="UP000054097"/>
    </source>
</evidence>
<gene>
    <name evidence="1" type="ORF">M408DRAFT_234379</name>
</gene>
<dbReference type="AlphaFoldDB" id="A0A0C2X4N3"/>
<organism evidence="1 2">
    <name type="scientific">Serendipita vermifera MAFF 305830</name>
    <dbReference type="NCBI Taxonomy" id="933852"/>
    <lineage>
        <taxon>Eukaryota</taxon>
        <taxon>Fungi</taxon>
        <taxon>Dikarya</taxon>
        <taxon>Basidiomycota</taxon>
        <taxon>Agaricomycotina</taxon>
        <taxon>Agaricomycetes</taxon>
        <taxon>Sebacinales</taxon>
        <taxon>Serendipitaceae</taxon>
        <taxon>Serendipita</taxon>
    </lineage>
</organism>
<dbReference type="OrthoDB" id="3183574at2759"/>
<dbReference type="EMBL" id="KN824325">
    <property type="protein sequence ID" value="KIM24307.1"/>
    <property type="molecule type" value="Genomic_DNA"/>
</dbReference>
<reference evidence="1 2" key="1">
    <citation type="submission" date="2014-04" db="EMBL/GenBank/DDBJ databases">
        <authorList>
            <consortium name="DOE Joint Genome Institute"/>
            <person name="Kuo A."/>
            <person name="Zuccaro A."/>
            <person name="Kohler A."/>
            <person name="Nagy L.G."/>
            <person name="Floudas D."/>
            <person name="Copeland A."/>
            <person name="Barry K.W."/>
            <person name="Cichocki N."/>
            <person name="Veneault-Fourrey C."/>
            <person name="LaButti K."/>
            <person name="Lindquist E.A."/>
            <person name="Lipzen A."/>
            <person name="Lundell T."/>
            <person name="Morin E."/>
            <person name="Murat C."/>
            <person name="Sun H."/>
            <person name="Tunlid A."/>
            <person name="Henrissat B."/>
            <person name="Grigoriev I.V."/>
            <person name="Hibbett D.S."/>
            <person name="Martin F."/>
            <person name="Nordberg H.P."/>
            <person name="Cantor M.N."/>
            <person name="Hua S.X."/>
        </authorList>
    </citation>
    <scope>NUCLEOTIDE SEQUENCE [LARGE SCALE GENOMIC DNA]</scope>
    <source>
        <strain evidence="1 2">MAFF 305830</strain>
    </source>
</reference>
<reference evidence="2" key="2">
    <citation type="submission" date="2015-01" db="EMBL/GenBank/DDBJ databases">
        <title>Evolutionary Origins and Diversification of the Mycorrhizal Mutualists.</title>
        <authorList>
            <consortium name="DOE Joint Genome Institute"/>
            <consortium name="Mycorrhizal Genomics Consortium"/>
            <person name="Kohler A."/>
            <person name="Kuo A."/>
            <person name="Nagy L.G."/>
            <person name="Floudas D."/>
            <person name="Copeland A."/>
            <person name="Barry K.W."/>
            <person name="Cichocki N."/>
            <person name="Veneault-Fourrey C."/>
            <person name="LaButti K."/>
            <person name="Lindquist E.A."/>
            <person name="Lipzen A."/>
            <person name="Lundell T."/>
            <person name="Morin E."/>
            <person name="Murat C."/>
            <person name="Riley R."/>
            <person name="Ohm R."/>
            <person name="Sun H."/>
            <person name="Tunlid A."/>
            <person name="Henrissat B."/>
            <person name="Grigoriev I.V."/>
            <person name="Hibbett D.S."/>
            <person name="Martin F."/>
        </authorList>
    </citation>
    <scope>NUCLEOTIDE SEQUENCE [LARGE SCALE GENOMIC DNA]</scope>
    <source>
        <strain evidence="2">MAFF 305830</strain>
    </source>
</reference>
<accession>A0A0C2X4N3</accession>